<evidence type="ECO:0000259" key="7">
    <source>
        <dbReference type="PROSITE" id="PS51935"/>
    </source>
</evidence>
<dbReference type="GO" id="GO:0006508">
    <property type="term" value="P:proteolysis"/>
    <property type="evidence" value="ECO:0007669"/>
    <property type="project" value="UniProtKB-KW"/>
</dbReference>
<dbReference type="InterPro" id="IPR038765">
    <property type="entry name" value="Papain-like_cys_pep_sf"/>
</dbReference>
<keyword evidence="3" id="KW-0378">Hydrolase</keyword>
<evidence type="ECO:0000256" key="5">
    <source>
        <dbReference type="SAM" id="Coils"/>
    </source>
</evidence>
<evidence type="ECO:0000256" key="6">
    <source>
        <dbReference type="SAM" id="SignalP"/>
    </source>
</evidence>
<dbReference type="PROSITE" id="PS51935">
    <property type="entry name" value="NLPC_P60"/>
    <property type="match status" value="1"/>
</dbReference>
<dbReference type="EMBL" id="BSTX01000008">
    <property type="protein sequence ID" value="GLZ81903.1"/>
    <property type="molecule type" value="Genomic_DNA"/>
</dbReference>
<evidence type="ECO:0000313" key="8">
    <source>
        <dbReference type="EMBL" id="GLZ81903.1"/>
    </source>
</evidence>
<dbReference type="RefSeq" id="WP_285667472.1">
    <property type="nucleotide sequence ID" value="NZ_BSTX01000008.1"/>
</dbReference>
<comment type="caution">
    <text evidence="8">The sequence shown here is derived from an EMBL/GenBank/DDBJ whole genome shotgun (WGS) entry which is preliminary data.</text>
</comment>
<keyword evidence="5" id="KW-0175">Coiled coil</keyword>
<feature type="signal peptide" evidence="6">
    <location>
        <begin position="1"/>
        <end position="26"/>
    </location>
</feature>
<protein>
    <recommendedName>
        <fullName evidence="7">NlpC/P60 domain-containing protein</fullName>
    </recommendedName>
</protein>
<keyword evidence="9" id="KW-1185">Reference proteome</keyword>
<feature type="coiled-coil region" evidence="5">
    <location>
        <begin position="57"/>
        <end position="84"/>
    </location>
</feature>
<evidence type="ECO:0000256" key="4">
    <source>
        <dbReference type="ARBA" id="ARBA00022807"/>
    </source>
</evidence>
<dbReference type="SUPFAM" id="SSF54001">
    <property type="entry name" value="Cysteine proteinases"/>
    <property type="match status" value="1"/>
</dbReference>
<feature type="domain" description="NlpC/P60" evidence="7">
    <location>
        <begin position="201"/>
        <end position="319"/>
    </location>
</feature>
<organism evidence="8 9">
    <name type="scientific">Actinorhabdospora filicis</name>
    <dbReference type="NCBI Taxonomy" id="1785913"/>
    <lineage>
        <taxon>Bacteria</taxon>
        <taxon>Bacillati</taxon>
        <taxon>Actinomycetota</taxon>
        <taxon>Actinomycetes</taxon>
        <taxon>Micromonosporales</taxon>
        <taxon>Micromonosporaceae</taxon>
        <taxon>Actinorhabdospora</taxon>
    </lineage>
</organism>
<dbReference type="Pfam" id="PF00877">
    <property type="entry name" value="NLPC_P60"/>
    <property type="match status" value="1"/>
</dbReference>
<name>A0A9W6ST77_9ACTN</name>
<keyword evidence="6" id="KW-0732">Signal</keyword>
<gene>
    <name evidence="8" type="ORF">Afil01_67100</name>
</gene>
<proteinExistence type="inferred from homology"/>
<dbReference type="Gene3D" id="3.90.1720.10">
    <property type="entry name" value="endopeptidase domain like (from Nostoc punctiforme)"/>
    <property type="match status" value="1"/>
</dbReference>
<dbReference type="PANTHER" id="PTHR47359">
    <property type="entry name" value="PEPTIDOGLYCAN DL-ENDOPEPTIDASE CWLO"/>
    <property type="match status" value="1"/>
</dbReference>
<comment type="similarity">
    <text evidence="1">Belongs to the peptidase C40 family.</text>
</comment>
<evidence type="ECO:0000256" key="1">
    <source>
        <dbReference type="ARBA" id="ARBA00007074"/>
    </source>
</evidence>
<evidence type="ECO:0000256" key="2">
    <source>
        <dbReference type="ARBA" id="ARBA00022670"/>
    </source>
</evidence>
<dbReference type="AlphaFoldDB" id="A0A9W6ST77"/>
<evidence type="ECO:0000313" key="9">
    <source>
        <dbReference type="Proteomes" id="UP001165079"/>
    </source>
</evidence>
<feature type="coiled-coil region" evidence="5">
    <location>
        <begin position="159"/>
        <end position="186"/>
    </location>
</feature>
<sequence>MTRRARLTAVVTAVLALLSLASPAAADPVDGIEKELTDKFHDLEAVIEDYNSITLAFSDTKEKIAALEKELKPFEDELAVLYRRTGDIAAQAYMGGRMNGVAALLGAGTPDVLADRMTMLDQLTSADARVIGELNAAKAGLDERKSVLDGLYAEQSGREGELKTKKQTIEADLERLQGEREKAYRDSRGLRPDDFVPPFVPGDRGTVVNFALAQVGKPYVWASSGPGGYDCSGLTLRAWSKVGLALPHNAAAQWNMLPHIPRDQLRPGDLVFYNDLSHVAMYIGNGYVVQAAINFNNVKVETVESAASDYYGAARIPGY</sequence>
<dbReference type="PANTHER" id="PTHR47359:SF3">
    <property type="entry name" value="NLP_P60 DOMAIN-CONTAINING PROTEIN-RELATED"/>
    <property type="match status" value="1"/>
</dbReference>
<keyword evidence="2" id="KW-0645">Protease</keyword>
<dbReference type="Proteomes" id="UP001165079">
    <property type="component" value="Unassembled WGS sequence"/>
</dbReference>
<feature type="chain" id="PRO_5040851029" description="NlpC/P60 domain-containing protein" evidence="6">
    <location>
        <begin position="27"/>
        <end position="319"/>
    </location>
</feature>
<reference evidence="8" key="1">
    <citation type="submission" date="2023-03" db="EMBL/GenBank/DDBJ databases">
        <title>Actinorhabdospora filicis NBRC 111898.</title>
        <authorList>
            <person name="Ichikawa N."/>
            <person name="Sato H."/>
            <person name="Tonouchi N."/>
        </authorList>
    </citation>
    <scope>NUCLEOTIDE SEQUENCE</scope>
    <source>
        <strain evidence="8">NBRC 111898</strain>
    </source>
</reference>
<dbReference type="GO" id="GO:0008234">
    <property type="term" value="F:cysteine-type peptidase activity"/>
    <property type="evidence" value="ECO:0007669"/>
    <property type="project" value="UniProtKB-KW"/>
</dbReference>
<evidence type="ECO:0000256" key="3">
    <source>
        <dbReference type="ARBA" id="ARBA00022801"/>
    </source>
</evidence>
<dbReference type="InterPro" id="IPR000064">
    <property type="entry name" value="NLP_P60_dom"/>
</dbReference>
<dbReference type="Gene3D" id="6.10.250.3150">
    <property type="match status" value="1"/>
</dbReference>
<keyword evidence="4" id="KW-0788">Thiol protease</keyword>
<dbReference type="InterPro" id="IPR051794">
    <property type="entry name" value="PG_Endopeptidase_C40"/>
</dbReference>
<accession>A0A9W6ST77</accession>